<evidence type="ECO:0000313" key="2">
    <source>
        <dbReference type="Proteomes" id="UP000001514"/>
    </source>
</evidence>
<evidence type="ECO:0000313" key="1">
    <source>
        <dbReference type="EMBL" id="EFJ09264.1"/>
    </source>
</evidence>
<dbReference type="Gramene" id="EFJ09264">
    <property type="protein sequence ID" value="EFJ09264"/>
    <property type="gene ID" value="SELMODRAFT_428155"/>
</dbReference>
<accession>D8T1X7</accession>
<reference evidence="1 2" key="1">
    <citation type="journal article" date="2011" name="Science">
        <title>The Selaginella genome identifies genetic changes associated with the evolution of vascular plants.</title>
        <authorList>
            <person name="Banks J.A."/>
            <person name="Nishiyama T."/>
            <person name="Hasebe M."/>
            <person name="Bowman J.L."/>
            <person name="Gribskov M."/>
            <person name="dePamphilis C."/>
            <person name="Albert V.A."/>
            <person name="Aono N."/>
            <person name="Aoyama T."/>
            <person name="Ambrose B.A."/>
            <person name="Ashton N.W."/>
            <person name="Axtell M.J."/>
            <person name="Barker E."/>
            <person name="Barker M.S."/>
            <person name="Bennetzen J.L."/>
            <person name="Bonawitz N.D."/>
            <person name="Chapple C."/>
            <person name="Cheng C."/>
            <person name="Correa L.G."/>
            <person name="Dacre M."/>
            <person name="DeBarry J."/>
            <person name="Dreyer I."/>
            <person name="Elias M."/>
            <person name="Engstrom E.M."/>
            <person name="Estelle M."/>
            <person name="Feng L."/>
            <person name="Finet C."/>
            <person name="Floyd S.K."/>
            <person name="Frommer W.B."/>
            <person name="Fujita T."/>
            <person name="Gramzow L."/>
            <person name="Gutensohn M."/>
            <person name="Harholt J."/>
            <person name="Hattori M."/>
            <person name="Heyl A."/>
            <person name="Hirai T."/>
            <person name="Hiwatashi Y."/>
            <person name="Ishikawa M."/>
            <person name="Iwata M."/>
            <person name="Karol K.G."/>
            <person name="Koehler B."/>
            <person name="Kolukisaoglu U."/>
            <person name="Kubo M."/>
            <person name="Kurata T."/>
            <person name="Lalonde S."/>
            <person name="Li K."/>
            <person name="Li Y."/>
            <person name="Litt A."/>
            <person name="Lyons E."/>
            <person name="Manning G."/>
            <person name="Maruyama T."/>
            <person name="Michael T.P."/>
            <person name="Mikami K."/>
            <person name="Miyazaki S."/>
            <person name="Morinaga S."/>
            <person name="Murata T."/>
            <person name="Mueller-Roeber B."/>
            <person name="Nelson D.R."/>
            <person name="Obara M."/>
            <person name="Oguri Y."/>
            <person name="Olmstead R.G."/>
            <person name="Onodera N."/>
            <person name="Petersen B.L."/>
            <person name="Pils B."/>
            <person name="Prigge M."/>
            <person name="Rensing S.A."/>
            <person name="Riano-Pachon D.M."/>
            <person name="Roberts A.W."/>
            <person name="Sato Y."/>
            <person name="Scheller H.V."/>
            <person name="Schulz B."/>
            <person name="Schulz C."/>
            <person name="Shakirov E.V."/>
            <person name="Shibagaki N."/>
            <person name="Shinohara N."/>
            <person name="Shippen D.E."/>
            <person name="Soerensen I."/>
            <person name="Sotooka R."/>
            <person name="Sugimoto N."/>
            <person name="Sugita M."/>
            <person name="Sumikawa N."/>
            <person name="Tanurdzic M."/>
            <person name="Theissen G."/>
            <person name="Ulvskov P."/>
            <person name="Wakazuki S."/>
            <person name="Weng J.K."/>
            <person name="Willats W.W."/>
            <person name="Wipf D."/>
            <person name="Wolf P.G."/>
            <person name="Yang L."/>
            <person name="Zimmer A.D."/>
            <person name="Zhu Q."/>
            <person name="Mitros T."/>
            <person name="Hellsten U."/>
            <person name="Loque D."/>
            <person name="Otillar R."/>
            <person name="Salamov A."/>
            <person name="Schmutz J."/>
            <person name="Shapiro H."/>
            <person name="Lindquist E."/>
            <person name="Lucas S."/>
            <person name="Rokhsar D."/>
            <person name="Grigoriev I.V."/>
        </authorList>
    </citation>
    <scope>NUCLEOTIDE SEQUENCE [LARGE SCALE GENOMIC DNA]</scope>
</reference>
<dbReference type="Proteomes" id="UP000001514">
    <property type="component" value="Unassembled WGS sequence"/>
</dbReference>
<protein>
    <submittedName>
        <fullName evidence="1">Uncharacterized protein</fullName>
    </submittedName>
</protein>
<organism evidence="2">
    <name type="scientific">Selaginella moellendorffii</name>
    <name type="common">Spikemoss</name>
    <dbReference type="NCBI Taxonomy" id="88036"/>
    <lineage>
        <taxon>Eukaryota</taxon>
        <taxon>Viridiplantae</taxon>
        <taxon>Streptophyta</taxon>
        <taxon>Embryophyta</taxon>
        <taxon>Tracheophyta</taxon>
        <taxon>Lycopodiopsida</taxon>
        <taxon>Selaginellales</taxon>
        <taxon>Selaginellaceae</taxon>
        <taxon>Selaginella</taxon>
    </lineage>
</organism>
<dbReference type="EMBL" id="GL377664">
    <property type="protein sequence ID" value="EFJ09264.1"/>
    <property type="molecule type" value="Genomic_DNA"/>
</dbReference>
<sequence>MSIVAAKELLQAWDTKFLISAYTGITLPEYVRASLQELGDGWLLDGSSSSMDFKNQLGQPFFLCHMAYRYIVFKSLPKCFSVHSKCFSQALNWWEEAWHISKKPASTLYTDVRPLSPTGSVDNVEIVIGDYFQLSKNMSQESSMFHRWMRGLGMNNTFSINLTFFDLPDGLPPLQGDTPSWNILRPDHISQAVDVASKVLQYEGIMLVILPCSLFWGGLLAMMAENDDSRLVEFPSGCLLSNIPVETKGAGFGSMVLAAKEIGRAVFALEKESAFEGVLGTFHKRWINDVGYILPCYAEAMAQAHIEQEPIVREHNTIQTPPFMDVDAEED</sequence>
<dbReference type="InParanoid" id="D8T1X7"/>
<dbReference type="KEGG" id="smo:SELMODRAFT_428155"/>
<name>D8T1X7_SELML</name>
<dbReference type="HOGENOM" id="CLU_840449_0_0_1"/>
<gene>
    <name evidence="1" type="ORF">SELMODRAFT_428155</name>
</gene>
<dbReference type="AlphaFoldDB" id="D8T1X7"/>
<keyword evidence="2" id="KW-1185">Reference proteome</keyword>
<proteinExistence type="predicted"/>